<evidence type="ECO:0000313" key="2">
    <source>
        <dbReference type="EMBL" id="AFD03214.1"/>
    </source>
</evidence>
<keyword evidence="1" id="KW-1133">Transmembrane helix</keyword>
<keyword evidence="1" id="KW-0472">Membrane</keyword>
<accession>H9BWP2</accession>
<evidence type="ECO:0008006" key="3">
    <source>
        <dbReference type="Google" id="ProtNLM"/>
    </source>
</evidence>
<protein>
    <recommendedName>
        <fullName evidence="3">DUF2007 domain-containing protein</fullName>
    </recommendedName>
</protein>
<feature type="transmembrane region" description="Helical" evidence="1">
    <location>
        <begin position="6"/>
        <end position="25"/>
    </location>
</feature>
<sequence>MIVYIIVVGIAGFFLYQFLAPYLTFGTRAVPTKAREKLRSRPGKKNWIQVYETASRDEALQVQARLEEDEIECILYEQGKKDVHGNLLPGIGIAVPKTAMSAAQRIISRIPT</sequence>
<dbReference type="EMBL" id="JQ085818">
    <property type="protein sequence ID" value="AFD03214.1"/>
    <property type="molecule type" value="Genomic_DNA"/>
</dbReference>
<evidence type="ECO:0000256" key="1">
    <source>
        <dbReference type="SAM" id="Phobius"/>
    </source>
</evidence>
<reference evidence="2" key="1">
    <citation type="submission" date="2011-11" db="EMBL/GenBank/DDBJ databases">
        <title>Construction and analysis of a metagenome of deep-sea sediment.</title>
        <authorList>
            <person name="Huo Y.-Y."/>
            <person name="Cheng H."/>
            <person name="Wu M."/>
        </authorList>
    </citation>
    <scope>NUCLEOTIDE SEQUENCE</scope>
</reference>
<organism evidence="2">
    <name type="scientific">uncultured bacterium W4-21b</name>
    <dbReference type="NCBI Taxonomy" id="1130993"/>
    <lineage>
        <taxon>Bacteria</taxon>
        <taxon>environmental samples</taxon>
    </lineage>
</organism>
<keyword evidence="1" id="KW-0812">Transmembrane</keyword>
<proteinExistence type="predicted"/>
<name>H9BWP2_9BACT</name>
<dbReference type="AlphaFoldDB" id="H9BWP2"/>